<dbReference type="AlphaFoldDB" id="A0A919Q584"/>
<reference evidence="3" key="1">
    <citation type="submission" date="2021-01" db="EMBL/GenBank/DDBJ databases">
        <title>Whole genome shotgun sequence of Acrocarpospora phusangensis NBRC 108782.</title>
        <authorList>
            <person name="Komaki H."/>
            <person name="Tamura T."/>
        </authorList>
    </citation>
    <scope>NUCLEOTIDE SEQUENCE</scope>
    <source>
        <strain evidence="3">NBRC 108782</strain>
    </source>
</reference>
<dbReference type="EMBL" id="BOOA01000005">
    <property type="protein sequence ID" value="GIH22604.1"/>
    <property type="molecule type" value="Genomic_DNA"/>
</dbReference>
<dbReference type="Proteomes" id="UP000640052">
    <property type="component" value="Unassembled WGS sequence"/>
</dbReference>
<dbReference type="RefSeq" id="WP_204039442.1">
    <property type="nucleotide sequence ID" value="NZ_BOOA01000005.1"/>
</dbReference>
<keyword evidence="1" id="KW-0732">Signal</keyword>
<dbReference type="GO" id="GO:0030247">
    <property type="term" value="F:polysaccharide binding"/>
    <property type="evidence" value="ECO:0007669"/>
    <property type="project" value="UniProtKB-UniRule"/>
</dbReference>
<feature type="signal peptide" evidence="1">
    <location>
        <begin position="1"/>
        <end position="26"/>
    </location>
</feature>
<keyword evidence="4" id="KW-1185">Reference proteome</keyword>
<dbReference type="Pfam" id="PF00553">
    <property type="entry name" value="CBM_2"/>
    <property type="match status" value="1"/>
</dbReference>
<evidence type="ECO:0000256" key="1">
    <source>
        <dbReference type="SAM" id="SignalP"/>
    </source>
</evidence>
<dbReference type="GO" id="GO:0005975">
    <property type="term" value="P:carbohydrate metabolic process"/>
    <property type="evidence" value="ECO:0007669"/>
    <property type="project" value="InterPro"/>
</dbReference>
<dbReference type="SMART" id="SM00637">
    <property type="entry name" value="CBD_II"/>
    <property type="match status" value="1"/>
</dbReference>
<dbReference type="Gene3D" id="2.60.40.290">
    <property type="match status" value="1"/>
</dbReference>
<dbReference type="InterPro" id="IPR008965">
    <property type="entry name" value="CBM2/CBM3_carb-bd_dom_sf"/>
</dbReference>
<protein>
    <recommendedName>
        <fullName evidence="2">CBM2 domain-containing protein</fullName>
    </recommendedName>
</protein>
<evidence type="ECO:0000259" key="2">
    <source>
        <dbReference type="PROSITE" id="PS51173"/>
    </source>
</evidence>
<dbReference type="InterPro" id="IPR001919">
    <property type="entry name" value="CBD2"/>
</dbReference>
<organism evidence="3 4">
    <name type="scientific">Acrocarpospora phusangensis</name>
    <dbReference type="NCBI Taxonomy" id="1070424"/>
    <lineage>
        <taxon>Bacteria</taxon>
        <taxon>Bacillati</taxon>
        <taxon>Actinomycetota</taxon>
        <taxon>Actinomycetes</taxon>
        <taxon>Streptosporangiales</taxon>
        <taxon>Streptosporangiaceae</taxon>
        <taxon>Acrocarpospora</taxon>
    </lineage>
</organism>
<gene>
    <name evidence="3" type="ORF">Aph01nite_09140</name>
</gene>
<sequence>MKIRRTLVATILGASVMLTVPGPADAAATTAAYGLTTSWGEGFQAQLAVTPGEAVSGWTIEFDLAEGQEVAAAFHADYTQTGRHVVLSNRPFNGAVPAGATLGVAVQVDDPGLINVPPGVIVFNGQPVTYTPQPYLLASMSRGRLPEGGTMSFNVRLTQRPVSAITVEVGGGDTDPEVVLTPRTLTFTNHPVLWNTPQTITLTRPDGADTSRPVFIPIIQRGGKPAYAMEAVIVDPSD</sequence>
<comment type="caution">
    <text evidence="3">The sequence shown here is derived from an EMBL/GenBank/DDBJ whole genome shotgun (WGS) entry which is preliminary data.</text>
</comment>
<dbReference type="GO" id="GO:0004553">
    <property type="term" value="F:hydrolase activity, hydrolyzing O-glycosyl compounds"/>
    <property type="evidence" value="ECO:0007669"/>
    <property type="project" value="InterPro"/>
</dbReference>
<evidence type="ECO:0000313" key="4">
    <source>
        <dbReference type="Proteomes" id="UP000640052"/>
    </source>
</evidence>
<name>A0A919Q584_9ACTN</name>
<dbReference type="PROSITE" id="PS51173">
    <property type="entry name" value="CBM2"/>
    <property type="match status" value="1"/>
</dbReference>
<feature type="domain" description="CBM2" evidence="2">
    <location>
        <begin position="22"/>
        <end position="131"/>
    </location>
</feature>
<dbReference type="SUPFAM" id="SSF49384">
    <property type="entry name" value="Carbohydrate-binding domain"/>
    <property type="match status" value="1"/>
</dbReference>
<proteinExistence type="predicted"/>
<feature type="chain" id="PRO_5037893298" description="CBM2 domain-containing protein" evidence="1">
    <location>
        <begin position="27"/>
        <end position="238"/>
    </location>
</feature>
<accession>A0A919Q584</accession>
<dbReference type="InterPro" id="IPR012291">
    <property type="entry name" value="CBM2_carb-bd_dom_sf"/>
</dbReference>
<evidence type="ECO:0000313" key="3">
    <source>
        <dbReference type="EMBL" id="GIH22604.1"/>
    </source>
</evidence>